<organism evidence="1 2">
    <name type="scientific">Cetraspora pellucida</name>
    <dbReference type="NCBI Taxonomy" id="1433469"/>
    <lineage>
        <taxon>Eukaryota</taxon>
        <taxon>Fungi</taxon>
        <taxon>Fungi incertae sedis</taxon>
        <taxon>Mucoromycota</taxon>
        <taxon>Glomeromycotina</taxon>
        <taxon>Glomeromycetes</taxon>
        <taxon>Diversisporales</taxon>
        <taxon>Gigasporaceae</taxon>
        <taxon>Cetraspora</taxon>
    </lineage>
</organism>
<gene>
    <name evidence="1" type="ORF">SPELUC_LOCUS14551</name>
</gene>
<feature type="non-terminal residue" evidence="1">
    <location>
        <position position="114"/>
    </location>
</feature>
<evidence type="ECO:0000313" key="2">
    <source>
        <dbReference type="Proteomes" id="UP000789366"/>
    </source>
</evidence>
<name>A0ACA9QKP9_9GLOM</name>
<sequence length="114" mass="12216">MRFGEVAKLQHAEAFGPGILRLDRRRGRAIRWEGSGRETGGWRSILAGRTWGRGWQGERGGAGARNAFGVGGLVGVGLSWQYYAGVEFGLASGGEDDQGHKGKKAQSDLDLDIS</sequence>
<proteinExistence type="predicted"/>
<protein>
    <submittedName>
        <fullName evidence="1">15409_t:CDS:1</fullName>
    </submittedName>
</protein>
<accession>A0ACA9QKP9</accession>
<dbReference type="EMBL" id="CAJVPW010043432">
    <property type="protein sequence ID" value="CAG8752130.1"/>
    <property type="molecule type" value="Genomic_DNA"/>
</dbReference>
<dbReference type="Proteomes" id="UP000789366">
    <property type="component" value="Unassembled WGS sequence"/>
</dbReference>
<reference evidence="1" key="1">
    <citation type="submission" date="2021-06" db="EMBL/GenBank/DDBJ databases">
        <authorList>
            <person name="Kallberg Y."/>
            <person name="Tangrot J."/>
            <person name="Rosling A."/>
        </authorList>
    </citation>
    <scope>NUCLEOTIDE SEQUENCE</scope>
    <source>
        <strain evidence="1">28 12/20/2015</strain>
    </source>
</reference>
<keyword evidence="2" id="KW-1185">Reference proteome</keyword>
<evidence type="ECO:0000313" key="1">
    <source>
        <dbReference type="EMBL" id="CAG8752130.1"/>
    </source>
</evidence>
<comment type="caution">
    <text evidence="1">The sequence shown here is derived from an EMBL/GenBank/DDBJ whole genome shotgun (WGS) entry which is preliminary data.</text>
</comment>